<organism evidence="2 3">
    <name type="scientific">Kingella pumchi</name>
    <dbReference type="NCBI Taxonomy" id="2779506"/>
    <lineage>
        <taxon>Bacteria</taxon>
        <taxon>Pseudomonadati</taxon>
        <taxon>Pseudomonadota</taxon>
        <taxon>Betaproteobacteria</taxon>
        <taxon>Neisseriales</taxon>
        <taxon>Neisseriaceae</taxon>
        <taxon>Kingella</taxon>
    </lineage>
</organism>
<dbReference type="SUPFAM" id="SSF55729">
    <property type="entry name" value="Acyl-CoA N-acyltransferases (Nat)"/>
    <property type="match status" value="1"/>
</dbReference>
<name>A0ABS9NN82_9NEIS</name>
<keyword evidence="3" id="KW-1185">Reference proteome</keyword>
<dbReference type="EMBL" id="JAKOOW010000025">
    <property type="protein sequence ID" value="MCG6504259.1"/>
    <property type="molecule type" value="Genomic_DNA"/>
</dbReference>
<evidence type="ECO:0000313" key="2">
    <source>
        <dbReference type="EMBL" id="MCG6504259.1"/>
    </source>
</evidence>
<dbReference type="CDD" id="cd04301">
    <property type="entry name" value="NAT_SF"/>
    <property type="match status" value="1"/>
</dbReference>
<sequence>MIEYSNSKTITAEQFAGVLERSGIRRPTTDLPRLQTMLDQADILWTAWDGANLVGVARSLTDFAYACYLSDLAVDTACQHQGIGRELVRRTQAQIGEKVALILLSAPAAMDYYPKIGFEKAENAFIVKRTA</sequence>
<feature type="domain" description="N-acetyltransferase" evidence="1">
    <location>
        <begin position="5"/>
        <end position="131"/>
    </location>
</feature>
<dbReference type="Gene3D" id="3.40.630.30">
    <property type="match status" value="1"/>
</dbReference>
<dbReference type="Pfam" id="PF13673">
    <property type="entry name" value="Acetyltransf_10"/>
    <property type="match status" value="1"/>
</dbReference>
<dbReference type="InterPro" id="IPR016181">
    <property type="entry name" value="Acyl_CoA_acyltransferase"/>
</dbReference>
<dbReference type="Proteomes" id="UP001298424">
    <property type="component" value="Unassembled WGS sequence"/>
</dbReference>
<dbReference type="PANTHER" id="PTHR43233:SF1">
    <property type="entry name" value="FAMILY N-ACETYLTRANSFERASE, PUTATIVE (AFU_ORTHOLOGUE AFUA_6G03350)-RELATED"/>
    <property type="match status" value="1"/>
</dbReference>
<comment type="caution">
    <text evidence="2">The sequence shown here is derived from an EMBL/GenBank/DDBJ whole genome shotgun (WGS) entry which is preliminary data.</text>
</comment>
<dbReference type="PROSITE" id="PS51186">
    <property type="entry name" value="GNAT"/>
    <property type="match status" value="1"/>
</dbReference>
<evidence type="ECO:0000259" key="1">
    <source>
        <dbReference type="PROSITE" id="PS51186"/>
    </source>
</evidence>
<dbReference type="InterPro" id="IPR000182">
    <property type="entry name" value="GNAT_dom"/>
</dbReference>
<evidence type="ECO:0000313" key="3">
    <source>
        <dbReference type="Proteomes" id="UP001298424"/>
    </source>
</evidence>
<accession>A0ABS9NN82</accession>
<dbReference type="RefSeq" id="WP_036496584.1">
    <property type="nucleotide sequence ID" value="NZ_JAKOOW010000025.1"/>
</dbReference>
<reference evidence="2 3" key="1">
    <citation type="submission" date="2022-02" db="EMBL/GenBank/DDBJ databases">
        <title>Genome sequence data of Kingella unionensis sp. nov. strain CICC 24913 (CCUG 75125).</title>
        <authorList>
            <person name="Xiao M."/>
        </authorList>
    </citation>
    <scope>NUCLEOTIDE SEQUENCE [LARGE SCALE GENOMIC DNA]</scope>
    <source>
        <strain evidence="2 3">CICC 24913</strain>
    </source>
</reference>
<proteinExistence type="predicted"/>
<protein>
    <submittedName>
        <fullName evidence="2">GNAT family N-acetyltransferase</fullName>
    </submittedName>
</protein>
<gene>
    <name evidence="2" type="ORF">MB824_07105</name>
</gene>
<dbReference type="InterPro" id="IPR053144">
    <property type="entry name" value="Acetyltransferase_Butenolide"/>
</dbReference>
<dbReference type="PANTHER" id="PTHR43233">
    <property type="entry name" value="FAMILY N-ACETYLTRANSFERASE, PUTATIVE (AFU_ORTHOLOGUE AFUA_6G03350)-RELATED"/>
    <property type="match status" value="1"/>
</dbReference>